<dbReference type="InterPro" id="IPR037401">
    <property type="entry name" value="SnoaL-like"/>
</dbReference>
<dbReference type="InterPro" id="IPR032710">
    <property type="entry name" value="NTF2-like_dom_sf"/>
</dbReference>
<dbReference type="EMBL" id="JBIYDN010000042">
    <property type="protein sequence ID" value="MFK4448040.1"/>
    <property type="molecule type" value="Genomic_DNA"/>
</dbReference>
<reference evidence="2 3" key="2">
    <citation type="submission" date="2024-11" db="EMBL/GenBank/DDBJ databases">
        <title>Using genomics to understand microbial adaptation to soil warming.</title>
        <authorList>
            <person name="Deangelis K.M. PhD."/>
        </authorList>
    </citation>
    <scope>NUCLEOTIDE SEQUENCE [LARGE SCALE GENOMIC DNA]</scope>
    <source>
        <strain evidence="2 3">GAS97</strain>
    </source>
</reference>
<dbReference type="RefSeq" id="WP_404614049.1">
    <property type="nucleotide sequence ID" value="NZ_JBIYDN010000042.1"/>
</dbReference>
<proteinExistence type="predicted"/>
<accession>A0ABW8MWD9</accession>
<sequence length="133" mass="14898">MTALTTDTDIARLVETFWSLMGSNDFASVESVLGERFVLEWPQSNERIRGGARFAQMNTEYPAQGLWHFTVNRVVVSNNYEAVSDVSVTDGFLKARAISFFSVEGGKIAKIVEYWPEPYAAPAHRAHLVEPID</sequence>
<comment type="caution">
    <text evidence="2">The sequence shown here is derived from an EMBL/GenBank/DDBJ whole genome shotgun (WGS) entry which is preliminary data.</text>
</comment>
<dbReference type="Proteomes" id="UP001620514">
    <property type="component" value="Unassembled WGS sequence"/>
</dbReference>
<gene>
    <name evidence="2" type="ORF">ABH943_008083</name>
</gene>
<evidence type="ECO:0000313" key="2">
    <source>
        <dbReference type="EMBL" id="MFK4448040.1"/>
    </source>
</evidence>
<dbReference type="Pfam" id="PF12680">
    <property type="entry name" value="SnoaL_2"/>
    <property type="match status" value="1"/>
</dbReference>
<dbReference type="Gene3D" id="3.10.450.50">
    <property type="match status" value="1"/>
</dbReference>
<name>A0ABW8MWD9_9BURK</name>
<feature type="domain" description="SnoaL-like" evidence="1">
    <location>
        <begin position="14"/>
        <end position="110"/>
    </location>
</feature>
<keyword evidence="3" id="KW-1185">Reference proteome</keyword>
<protein>
    <submittedName>
        <fullName evidence="2">Ketosteroid isomerase-like protein</fullName>
    </submittedName>
</protein>
<dbReference type="SUPFAM" id="SSF54427">
    <property type="entry name" value="NTF2-like"/>
    <property type="match status" value="1"/>
</dbReference>
<organism evidence="2 3">
    <name type="scientific">Caballeronia udeis</name>
    <dbReference type="NCBI Taxonomy" id="1232866"/>
    <lineage>
        <taxon>Bacteria</taxon>
        <taxon>Pseudomonadati</taxon>
        <taxon>Pseudomonadota</taxon>
        <taxon>Betaproteobacteria</taxon>
        <taxon>Burkholderiales</taxon>
        <taxon>Burkholderiaceae</taxon>
        <taxon>Caballeronia</taxon>
    </lineage>
</organism>
<evidence type="ECO:0000259" key="1">
    <source>
        <dbReference type="Pfam" id="PF12680"/>
    </source>
</evidence>
<reference evidence="2 3" key="1">
    <citation type="submission" date="2024-10" db="EMBL/GenBank/DDBJ databases">
        <authorList>
            <person name="Deangelis K."/>
            <person name="Huntemann M."/>
            <person name="Clum A."/>
            <person name="Wang J."/>
            <person name="Palaniappan K."/>
            <person name="Ritter S."/>
            <person name="Chen I.-M."/>
            <person name="Stamatis D."/>
            <person name="Reddy T."/>
            <person name="O'Malley R."/>
            <person name="Daum C."/>
            <person name="Ng V."/>
            <person name="Ivanova N."/>
            <person name="Kyrpides N."/>
            <person name="Woyke T."/>
        </authorList>
    </citation>
    <scope>NUCLEOTIDE SEQUENCE [LARGE SCALE GENOMIC DNA]</scope>
    <source>
        <strain evidence="2 3">GAS97</strain>
    </source>
</reference>
<evidence type="ECO:0000313" key="3">
    <source>
        <dbReference type="Proteomes" id="UP001620514"/>
    </source>
</evidence>